<dbReference type="Pfam" id="PF13923">
    <property type="entry name" value="zf-C3HC4_2"/>
    <property type="match status" value="1"/>
</dbReference>
<protein>
    <submittedName>
        <fullName evidence="7">Uncharacterized protein</fullName>
    </submittedName>
</protein>
<dbReference type="SUPFAM" id="SSF57850">
    <property type="entry name" value="RING/U-box"/>
    <property type="match status" value="1"/>
</dbReference>
<accession>A0A2G8JHV8</accession>
<reference evidence="7 8" key="1">
    <citation type="journal article" date="2017" name="PLoS Biol.">
        <title>The sea cucumber genome provides insights into morphological evolution and visceral regeneration.</title>
        <authorList>
            <person name="Zhang X."/>
            <person name="Sun L."/>
            <person name="Yuan J."/>
            <person name="Sun Y."/>
            <person name="Gao Y."/>
            <person name="Zhang L."/>
            <person name="Li S."/>
            <person name="Dai H."/>
            <person name="Hamel J.F."/>
            <person name="Liu C."/>
            <person name="Yu Y."/>
            <person name="Liu S."/>
            <person name="Lin W."/>
            <person name="Guo K."/>
            <person name="Jin S."/>
            <person name="Xu P."/>
            <person name="Storey K.B."/>
            <person name="Huan P."/>
            <person name="Zhang T."/>
            <person name="Zhou Y."/>
            <person name="Zhang J."/>
            <person name="Lin C."/>
            <person name="Li X."/>
            <person name="Xing L."/>
            <person name="Huo D."/>
            <person name="Sun M."/>
            <person name="Wang L."/>
            <person name="Mercier A."/>
            <person name="Li F."/>
            <person name="Yang H."/>
            <person name="Xiang J."/>
        </authorList>
    </citation>
    <scope>NUCLEOTIDE SEQUENCE [LARGE SCALE GENOMIC DNA]</scope>
    <source>
        <strain evidence="7">Shaxun</strain>
        <tissue evidence="7">Muscle</tissue>
    </source>
</reference>
<keyword evidence="1 4" id="KW-0479">Metal-binding</keyword>
<dbReference type="Gene3D" id="3.30.40.10">
    <property type="entry name" value="Zinc/RING finger domain, C3HC4 (zinc finger)"/>
    <property type="match status" value="2"/>
</dbReference>
<keyword evidence="2 4" id="KW-0863">Zinc-finger</keyword>
<keyword evidence="8" id="KW-1185">Reference proteome</keyword>
<dbReference type="AlphaFoldDB" id="A0A2G8JHV8"/>
<proteinExistence type="predicted"/>
<comment type="caution">
    <text evidence="7">The sequence shown here is derived from an EMBL/GenBank/DDBJ whole genome shotgun (WGS) entry which is preliminary data.</text>
</comment>
<evidence type="ECO:0000256" key="2">
    <source>
        <dbReference type="ARBA" id="ARBA00022771"/>
    </source>
</evidence>
<evidence type="ECO:0000259" key="5">
    <source>
        <dbReference type="PROSITE" id="PS50089"/>
    </source>
</evidence>
<dbReference type="InterPro" id="IPR017907">
    <property type="entry name" value="Znf_RING_CS"/>
</dbReference>
<sequence length="169" mass="19015">MTHISSGFRVRHGFKKDYLLQPPPDDCVCFVCFGVLVDPRRLSPCGHTICVACIPSEQSHVKGNCPVCGIQLWRRLLKLPTSFTERILSLESRCHLMCGFEGSLKQLPQHLAQDCPNSMVSCHNRRRGCVAELLRCKMEEHLMKNCLYRVTSCDGVGSVYCSANCKLIN</sequence>
<dbReference type="InterPro" id="IPR001293">
    <property type="entry name" value="Znf_TRAF"/>
</dbReference>
<dbReference type="OrthoDB" id="9049620at2759"/>
<dbReference type="GO" id="GO:0008270">
    <property type="term" value="F:zinc ion binding"/>
    <property type="evidence" value="ECO:0007669"/>
    <property type="project" value="UniProtKB-KW"/>
</dbReference>
<dbReference type="Proteomes" id="UP000230750">
    <property type="component" value="Unassembled WGS sequence"/>
</dbReference>
<dbReference type="PROSITE" id="PS50089">
    <property type="entry name" value="ZF_RING_2"/>
    <property type="match status" value="1"/>
</dbReference>
<dbReference type="STRING" id="307972.A0A2G8JHV8"/>
<evidence type="ECO:0000259" key="6">
    <source>
        <dbReference type="PROSITE" id="PS50145"/>
    </source>
</evidence>
<dbReference type="PROSITE" id="PS50145">
    <property type="entry name" value="ZF_TRAF"/>
    <property type="match status" value="1"/>
</dbReference>
<keyword evidence="3 4" id="KW-0862">Zinc</keyword>
<feature type="zinc finger region" description="TRAF-type" evidence="4">
    <location>
        <begin position="110"/>
        <end position="166"/>
    </location>
</feature>
<organism evidence="7 8">
    <name type="scientific">Stichopus japonicus</name>
    <name type="common">Sea cucumber</name>
    <dbReference type="NCBI Taxonomy" id="307972"/>
    <lineage>
        <taxon>Eukaryota</taxon>
        <taxon>Metazoa</taxon>
        <taxon>Echinodermata</taxon>
        <taxon>Eleutherozoa</taxon>
        <taxon>Echinozoa</taxon>
        <taxon>Holothuroidea</taxon>
        <taxon>Aspidochirotacea</taxon>
        <taxon>Aspidochirotida</taxon>
        <taxon>Stichopodidae</taxon>
        <taxon>Apostichopus</taxon>
    </lineage>
</organism>
<gene>
    <name evidence="7" type="ORF">BSL78_27822</name>
</gene>
<dbReference type="GO" id="GO:0043122">
    <property type="term" value="P:regulation of canonical NF-kappaB signal transduction"/>
    <property type="evidence" value="ECO:0007669"/>
    <property type="project" value="TreeGrafter"/>
</dbReference>
<feature type="domain" description="TRAF-type" evidence="6">
    <location>
        <begin position="110"/>
        <end position="166"/>
    </location>
</feature>
<evidence type="ECO:0000313" key="7">
    <source>
        <dbReference type="EMBL" id="PIK35354.1"/>
    </source>
</evidence>
<name>A0A2G8JHV8_STIJA</name>
<dbReference type="InterPro" id="IPR001841">
    <property type="entry name" value="Znf_RING"/>
</dbReference>
<dbReference type="InterPro" id="IPR013083">
    <property type="entry name" value="Znf_RING/FYVE/PHD"/>
</dbReference>
<dbReference type="PANTHER" id="PTHR10131:SF157">
    <property type="entry name" value="RECEPTOR-ASSOCIATED FACTOR, PUTATIVE-RELATED"/>
    <property type="match status" value="1"/>
</dbReference>
<dbReference type="PROSITE" id="PS00518">
    <property type="entry name" value="ZF_RING_1"/>
    <property type="match status" value="1"/>
</dbReference>
<dbReference type="EMBL" id="MRZV01001922">
    <property type="protein sequence ID" value="PIK35354.1"/>
    <property type="molecule type" value="Genomic_DNA"/>
</dbReference>
<evidence type="ECO:0000313" key="8">
    <source>
        <dbReference type="Proteomes" id="UP000230750"/>
    </source>
</evidence>
<dbReference type="PANTHER" id="PTHR10131">
    <property type="entry name" value="TNF RECEPTOR ASSOCIATED FACTOR"/>
    <property type="match status" value="1"/>
</dbReference>
<evidence type="ECO:0000256" key="3">
    <source>
        <dbReference type="ARBA" id="ARBA00022833"/>
    </source>
</evidence>
<dbReference type="SMART" id="SM00184">
    <property type="entry name" value="RING"/>
    <property type="match status" value="1"/>
</dbReference>
<feature type="domain" description="RING-type" evidence="5">
    <location>
        <begin position="29"/>
        <end position="68"/>
    </location>
</feature>
<evidence type="ECO:0000256" key="4">
    <source>
        <dbReference type="PROSITE-ProRule" id="PRU00207"/>
    </source>
</evidence>
<evidence type="ECO:0000256" key="1">
    <source>
        <dbReference type="ARBA" id="ARBA00022723"/>
    </source>
</evidence>